<name>A0ABS3KV22_9PROT</name>
<evidence type="ECO:0000313" key="3">
    <source>
        <dbReference type="Proteomes" id="UP001518989"/>
    </source>
</evidence>
<evidence type="ECO:0000259" key="1">
    <source>
        <dbReference type="Pfam" id="PF22691"/>
    </source>
</evidence>
<dbReference type="PIRSF" id="PIRSF000429">
    <property type="entry name" value="Ac-CoA_Ac_transf"/>
    <property type="match status" value="1"/>
</dbReference>
<feature type="domain" description="Thiolase C-terminal" evidence="1">
    <location>
        <begin position="279"/>
        <end position="373"/>
    </location>
</feature>
<dbReference type="PANTHER" id="PTHR42870:SF1">
    <property type="entry name" value="NON-SPECIFIC LIPID-TRANSFER PROTEIN-LIKE 2"/>
    <property type="match status" value="1"/>
</dbReference>
<dbReference type="CDD" id="cd00829">
    <property type="entry name" value="SCP-x_thiolase"/>
    <property type="match status" value="1"/>
</dbReference>
<gene>
    <name evidence="2" type="ORF">IAI61_20030</name>
</gene>
<dbReference type="InterPro" id="IPR002155">
    <property type="entry name" value="Thiolase"/>
</dbReference>
<dbReference type="SUPFAM" id="SSF53901">
    <property type="entry name" value="Thiolase-like"/>
    <property type="match status" value="2"/>
</dbReference>
<dbReference type="Pfam" id="PF22691">
    <property type="entry name" value="Thiolase_C_1"/>
    <property type="match status" value="1"/>
</dbReference>
<accession>A0ABS3KV22</accession>
<dbReference type="InterPro" id="IPR016039">
    <property type="entry name" value="Thiolase-like"/>
</dbReference>
<reference evidence="2 3" key="1">
    <citation type="submission" date="2020-09" db="EMBL/GenBank/DDBJ databases">
        <title>Roseomonas.</title>
        <authorList>
            <person name="Zhu W."/>
        </authorList>
    </citation>
    <scope>NUCLEOTIDE SEQUENCE [LARGE SCALE GENOMIC DNA]</scope>
    <source>
        <strain evidence="2 3">573</strain>
    </source>
</reference>
<dbReference type="InterPro" id="IPR055140">
    <property type="entry name" value="Thiolase_C_2"/>
</dbReference>
<protein>
    <recommendedName>
        <fullName evidence="1">Thiolase C-terminal domain-containing protein</fullName>
    </recommendedName>
</protein>
<comment type="caution">
    <text evidence="2">The sequence shown here is derived from an EMBL/GenBank/DDBJ whole genome shotgun (WGS) entry which is preliminary data.</text>
</comment>
<organism evidence="2 3">
    <name type="scientific">Roseomonas haemaphysalidis</name>
    <dbReference type="NCBI Taxonomy" id="2768162"/>
    <lineage>
        <taxon>Bacteria</taxon>
        <taxon>Pseudomonadati</taxon>
        <taxon>Pseudomonadota</taxon>
        <taxon>Alphaproteobacteria</taxon>
        <taxon>Acetobacterales</taxon>
        <taxon>Roseomonadaceae</taxon>
        <taxon>Roseomonas</taxon>
    </lineage>
</organism>
<sequence>MRFNGTVAIVGIGQSEFGRHLPTSQLGLGARALKAALADCGLQRRDINGLALHMGWPLGADYDRMAEVYGLEVDYVHQGWTHGRFVTSTLQHAAMAIACGMADVVACITAVSFTREASILGGPGDPEGMREQGATHGENPVYGLTSPAVGAALAMQRYMARYGVTSAELAAVPVALRRHAQRNPAALMQRPLTVEQHQASRMVVDPLHLFDCSLVTDGAAVVILASAERARDMPKPPVLLAGMQGLRSGRSEFIFAPPGLGINQQTTSSETPRERDLAVYRAAGIGRDALQGFYTYDAFSPLVLFALERFGFCGPGEAAAWVQDGRIGPGGTLPVNTSGGLLSEAHVCGWNSIIEMTRQLRGEADTRQIPGAEALQWGTCWGDSVILRR</sequence>
<dbReference type="PANTHER" id="PTHR42870">
    <property type="entry name" value="ACETYL-COA C-ACETYLTRANSFERASE"/>
    <property type="match status" value="1"/>
</dbReference>
<dbReference type="EMBL" id="JACTNG010000014">
    <property type="protein sequence ID" value="MBO1081327.1"/>
    <property type="molecule type" value="Genomic_DNA"/>
</dbReference>
<proteinExistence type="predicted"/>
<dbReference type="Gene3D" id="3.40.47.10">
    <property type="match status" value="1"/>
</dbReference>
<dbReference type="RefSeq" id="WP_207419505.1">
    <property type="nucleotide sequence ID" value="NZ_CP061177.1"/>
</dbReference>
<dbReference type="Proteomes" id="UP001518989">
    <property type="component" value="Unassembled WGS sequence"/>
</dbReference>
<keyword evidence="3" id="KW-1185">Reference proteome</keyword>
<evidence type="ECO:0000313" key="2">
    <source>
        <dbReference type="EMBL" id="MBO1081327.1"/>
    </source>
</evidence>